<accession>A0A852W5C5</accession>
<name>A0A852W5C5_PSEA5</name>
<protein>
    <submittedName>
        <fullName evidence="2">Catechol 2,3-dioxygenase-like lactoylglutathione lyase family enzyme</fullName>
    </submittedName>
    <submittedName>
        <fullName evidence="3">Glyoxalase/bleomycin resistance protein/dioxygenase superfamily protein</fullName>
    </submittedName>
</protein>
<accession>A0AA44UT92</accession>
<evidence type="ECO:0000259" key="1">
    <source>
        <dbReference type="PROSITE" id="PS51819"/>
    </source>
</evidence>
<dbReference type="RefSeq" id="WP_073575461.1">
    <property type="nucleotide sequence ID" value="NZ_BAAAJZ010000015.1"/>
</dbReference>
<feature type="domain" description="VOC" evidence="1">
    <location>
        <begin position="3"/>
        <end position="121"/>
    </location>
</feature>
<organism evidence="2 5">
    <name type="scientific">Pseudonocardia alni</name>
    <name type="common">Amycolata alni</name>
    <dbReference type="NCBI Taxonomy" id="33907"/>
    <lineage>
        <taxon>Bacteria</taxon>
        <taxon>Bacillati</taxon>
        <taxon>Actinomycetota</taxon>
        <taxon>Actinomycetes</taxon>
        <taxon>Pseudonocardiales</taxon>
        <taxon>Pseudonocardiaceae</taxon>
        <taxon>Pseudonocardia</taxon>
    </lineage>
</organism>
<evidence type="ECO:0000313" key="5">
    <source>
        <dbReference type="Proteomes" id="UP000549695"/>
    </source>
</evidence>
<sequence length="125" mass="13629">MAELNHTIVHSRDKRAGAAYLAEILGLPEPTSFGPFRVVRVANGVDLDFMDADPATIVPQHYAFLVSDDEFDAAFARITARGRQYWADPGGSRPGEINTHDGGRGVYFDDPSGHRLELITVPYGG</sequence>
<comment type="caution">
    <text evidence="2">The sequence shown here is derived from an EMBL/GenBank/DDBJ whole genome shotgun (WGS) entry which is preliminary data.</text>
</comment>
<dbReference type="Pfam" id="PF00903">
    <property type="entry name" value="Glyoxalase"/>
    <property type="match status" value="1"/>
</dbReference>
<dbReference type="GeneID" id="98051620"/>
<dbReference type="Proteomes" id="UP000232453">
    <property type="component" value="Unassembled WGS sequence"/>
</dbReference>
<evidence type="ECO:0000313" key="4">
    <source>
        <dbReference type="Proteomes" id="UP000232453"/>
    </source>
</evidence>
<dbReference type="PROSITE" id="PS51819">
    <property type="entry name" value="VOC"/>
    <property type="match status" value="1"/>
</dbReference>
<dbReference type="CDD" id="cd08351">
    <property type="entry name" value="ChaP_like"/>
    <property type="match status" value="1"/>
</dbReference>
<dbReference type="EMBL" id="JACCCZ010000001">
    <property type="protein sequence ID" value="NYG01555.1"/>
    <property type="molecule type" value="Genomic_DNA"/>
</dbReference>
<dbReference type="AlphaFoldDB" id="A0A852W5C5"/>
<dbReference type="InterPro" id="IPR004360">
    <property type="entry name" value="Glyas_Fos-R_dOase_dom"/>
</dbReference>
<dbReference type="SUPFAM" id="SSF54593">
    <property type="entry name" value="Glyoxalase/Bleomycin resistance protein/Dihydroxybiphenyl dioxygenase"/>
    <property type="match status" value="1"/>
</dbReference>
<dbReference type="Gene3D" id="3.10.180.10">
    <property type="entry name" value="2,3-Dihydroxybiphenyl 1,2-Dioxygenase, domain 1"/>
    <property type="match status" value="1"/>
</dbReference>
<dbReference type="Proteomes" id="UP000549695">
    <property type="component" value="Unassembled WGS sequence"/>
</dbReference>
<gene>
    <name evidence="3" type="ORF">ATL51_4626</name>
    <name evidence="2" type="ORF">HDA37_001840</name>
</gene>
<reference evidence="2 5" key="1">
    <citation type="submission" date="2020-07" db="EMBL/GenBank/DDBJ databases">
        <title>Sequencing the genomes of 1000 actinobacteria strains.</title>
        <authorList>
            <person name="Klenk H.-P."/>
        </authorList>
    </citation>
    <scope>NUCLEOTIDE SEQUENCE [LARGE SCALE GENOMIC DNA]</scope>
    <source>
        <strain evidence="3 4">DSM 44104</strain>
        <strain evidence="2 5">DSM 44749</strain>
    </source>
</reference>
<evidence type="ECO:0000313" key="3">
    <source>
        <dbReference type="EMBL" id="PKB32883.1"/>
    </source>
</evidence>
<dbReference type="InterPro" id="IPR037523">
    <property type="entry name" value="VOC_core"/>
</dbReference>
<evidence type="ECO:0000313" key="2">
    <source>
        <dbReference type="EMBL" id="NYG01555.1"/>
    </source>
</evidence>
<dbReference type="InterPro" id="IPR029068">
    <property type="entry name" value="Glyas_Bleomycin-R_OHBP_Dase"/>
</dbReference>
<keyword evidence="5" id="KW-1185">Reference proteome</keyword>
<dbReference type="EMBL" id="PHUJ01000003">
    <property type="protein sequence ID" value="PKB32883.1"/>
    <property type="molecule type" value="Genomic_DNA"/>
</dbReference>
<proteinExistence type="predicted"/>